<dbReference type="Proteomes" id="UP000708208">
    <property type="component" value="Unassembled WGS sequence"/>
</dbReference>
<evidence type="ECO:0000313" key="2">
    <source>
        <dbReference type="EMBL" id="CAG7734342.1"/>
    </source>
</evidence>
<name>A0A8J2PEH0_9HEXA</name>
<reference evidence="2" key="1">
    <citation type="submission" date="2021-06" db="EMBL/GenBank/DDBJ databases">
        <authorList>
            <person name="Hodson N. C."/>
            <person name="Mongue J. A."/>
            <person name="Jaron S. K."/>
        </authorList>
    </citation>
    <scope>NUCLEOTIDE SEQUENCE</scope>
</reference>
<evidence type="ECO:0000313" key="3">
    <source>
        <dbReference type="Proteomes" id="UP000708208"/>
    </source>
</evidence>
<feature type="domain" description="DUF4806" evidence="1">
    <location>
        <begin position="110"/>
        <end position="187"/>
    </location>
</feature>
<dbReference type="PANTHER" id="PTHR34153:SF2">
    <property type="entry name" value="SI:CH211-262H13.3-RELATED"/>
    <property type="match status" value="1"/>
</dbReference>
<protein>
    <recommendedName>
        <fullName evidence="1">DUF4806 domain-containing protein</fullName>
    </recommendedName>
</protein>
<evidence type="ECO:0000259" key="1">
    <source>
        <dbReference type="Pfam" id="PF16064"/>
    </source>
</evidence>
<organism evidence="2 3">
    <name type="scientific">Allacma fusca</name>
    <dbReference type="NCBI Taxonomy" id="39272"/>
    <lineage>
        <taxon>Eukaryota</taxon>
        <taxon>Metazoa</taxon>
        <taxon>Ecdysozoa</taxon>
        <taxon>Arthropoda</taxon>
        <taxon>Hexapoda</taxon>
        <taxon>Collembola</taxon>
        <taxon>Symphypleona</taxon>
        <taxon>Sminthuridae</taxon>
        <taxon>Allacma</taxon>
    </lineage>
</organism>
<dbReference type="PANTHER" id="PTHR34153">
    <property type="entry name" value="SI:CH211-262H13.3-RELATED-RELATED"/>
    <property type="match status" value="1"/>
</dbReference>
<keyword evidence="3" id="KW-1185">Reference proteome</keyword>
<feature type="non-terminal residue" evidence="2">
    <location>
        <position position="239"/>
    </location>
</feature>
<dbReference type="OrthoDB" id="6278526at2759"/>
<accession>A0A8J2PEH0</accession>
<gene>
    <name evidence="2" type="ORF">AFUS01_LOCUS22738</name>
</gene>
<sequence length="239" mass="26528">MGIAKRGLPFTITEGNEPKTPLVAGNKSSPSSGALRAFTGTSREHFEKKSGDVSNTNSEFQTIVVSSLAVMKIRLQQIEDSQTLILDQLKSLTSSTNSKPFHHSTNHQFQHFSLPISSFDELLKLENTISSDEVKYNDLANSVDYVGGKDVRNSVFKTMQMLMTDEVAPKLNWKGENGKHPFSIMEICTIVTNSVPFYFGKKVGNMVLIQTAIKDWLKASPNRLKMKSNKQLATVGNKK</sequence>
<proteinExistence type="predicted"/>
<dbReference type="EMBL" id="CAJVCH010267375">
    <property type="protein sequence ID" value="CAG7734342.1"/>
    <property type="molecule type" value="Genomic_DNA"/>
</dbReference>
<comment type="caution">
    <text evidence="2">The sequence shown here is derived from an EMBL/GenBank/DDBJ whole genome shotgun (WGS) entry which is preliminary data.</text>
</comment>
<dbReference type="Pfam" id="PF16064">
    <property type="entry name" value="DUF4806"/>
    <property type="match status" value="1"/>
</dbReference>
<dbReference type="AlphaFoldDB" id="A0A8J2PEH0"/>
<dbReference type="InterPro" id="IPR032071">
    <property type="entry name" value="DUF4806"/>
</dbReference>